<feature type="compositionally biased region" description="Polar residues" evidence="1">
    <location>
        <begin position="185"/>
        <end position="195"/>
    </location>
</feature>
<sequence length="781" mass="82165">MAPLLITATMADTTSVAATNSSVAAKHAMGISGMMGDDVDTTFSPLSSSTITIASLGSTLGLNVPGIGKHAAHKGTSKHALSKGSDIADSDNDEDASSSSSSKDGKQQSKHMRSYSSANISTAAESASSSHKSSVELSGMQQGGMRSVSVDHTRAYSGLQMVHKGAAAHESQESAVEKEPKAEPAQQSMDSTTRRPATAAGTVDIDAAVAGPGRKLHKSLKKRILAPLSFGKHGVGAGVSGGDKAQGIVDAKQSPDGSNDNGAALPKPREKNAEASMNHEGAPGTSSFAAVSAGKLYGSSSSNGEIVARNNGMPSKSLDIGRANEAAAVARGPLSRRMLQRTKHEDAIYSSSTDNAKGKSDVWGPARFRALSRSLVSRLGFASLLAERQRPGSLRFVIAPHPQMSEVLEVYDCEEMVPVYRKVSRSGKSWHETFHEVDLEAEEADKAAAMAAISYYHGDSNAGVISDYEMAMALGLPYPIGGASMGGYGSTAAASCVTFQSSSSSAVADNRRALRDTTVAMSRVQALARSSMPAARDSGIHSVTDSPLALSNQSTASFGNVPLNGTVRMGRGVTMGAISMYGASAFAGGSVPFDKGLLWEALTPYPNQFPLHVKDSRSVIDTVSLASMVLDRHNFCYRFQLGHNRMRWMAKRVRKHQLAMQCFVRSVLVAEVFVDYEKGYSPYNMPTVPSRQVDSGVTATGHVFGSNATSGISTPVETVDYDEDDDVVGTSDSTVCLPEDGSLPIVTILPVAFEQLSGLDPAIVESFIIFTGMQMLECLHI</sequence>
<feature type="compositionally biased region" description="Basic residues" evidence="1">
    <location>
        <begin position="70"/>
        <end position="81"/>
    </location>
</feature>
<dbReference type="AlphaFoldDB" id="A0A9W8I5Z8"/>
<reference evidence="2" key="1">
    <citation type="submission" date="2022-07" db="EMBL/GenBank/DDBJ databases">
        <title>Phylogenomic reconstructions and comparative analyses of Kickxellomycotina fungi.</title>
        <authorList>
            <person name="Reynolds N.K."/>
            <person name="Stajich J.E."/>
            <person name="Barry K."/>
            <person name="Grigoriev I.V."/>
            <person name="Crous P."/>
            <person name="Smith M.E."/>
        </authorList>
    </citation>
    <scope>NUCLEOTIDE SEQUENCE</scope>
    <source>
        <strain evidence="2">NRRL 1566</strain>
    </source>
</reference>
<feature type="region of interest" description="Disordered" evidence="1">
    <location>
        <begin position="163"/>
        <end position="206"/>
    </location>
</feature>
<feature type="region of interest" description="Disordered" evidence="1">
    <location>
        <begin position="232"/>
        <end position="286"/>
    </location>
</feature>
<keyword evidence="3" id="KW-1185">Reference proteome</keyword>
<organism evidence="2 3">
    <name type="scientific">Coemansia brasiliensis</name>
    <dbReference type="NCBI Taxonomy" id="2650707"/>
    <lineage>
        <taxon>Eukaryota</taxon>
        <taxon>Fungi</taxon>
        <taxon>Fungi incertae sedis</taxon>
        <taxon>Zoopagomycota</taxon>
        <taxon>Kickxellomycotina</taxon>
        <taxon>Kickxellomycetes</taxon>
        <taxon>Kickxellales</taxon>
        <taxon>Kickxellaceae</taxon>
        <taxon>Coemansia</taxon>
    </lineage>
</organism>
<accession>A0A9W8I5Z8</accession>
<protein>
    <submittedName>
        <fullName evidence="2">Uncharacterized protein</fullName>
    </submittedName>
</protein>
<evidence type="ECO:0000313" key="2">
    <source>
        <dbReference type="EMBL" id="KAJ2847759.1"/>
    </source>
</evidence>
<evidence type="ECO:0000256" key="1">
    <source>
        <dbReference type="SAM" id="MobiDB-lite"/>
    </source>
</evidence>
<proteinExistence type="predicted"/>
<dbReference type="OrthoDB" id="5579826at2759"/>
<dbReference type="Proteomes" id="UP001139887">
    <property type="component" value="Unassembled WGS sequence"/>
</dbReference>
<gene>
    <name evidence="2" type="ORF">IWW36_003687</name>
</gene>
<feature type="compositionally biased region" description="Basic and acidic residues" evidence="1">
    <location>
        <begin position="170"/>
        <end position="182"/>
    </location>
</feature>
<dbReference type="EMBL" id="JANBUW010000265">
    <property type="protein sequence ID" value="KAJ2847759.1"/>
    <property type="molecule type" value="Genomic_DNA"/>
</dbReference>
<comment type="caution">
    <text evidence="2">The sequence shown here is derived from an EMBL/GenBank/DDBJ whole genome shotgun (WGS) entry which is preliminary data.</text>
</comment>
<feature type="compositionally biased region" description="Low complexity" evidence="1">
    <location>
        <begin position="116"/>
        <end position="132"/>
    </location>
</feature>
<feature type="region of interest" description="Disordered" evidence="1">
    <location>
        <begin position="70"/>
        <end position="147"/>
    </location>
</feature>
<name>A0A9W8I5Z8_9FUNG</name>
<evidence type="ECO:0000313" key="3">
    <source>
        <dbReference type="Proteomes" id="UP001139887"/>
    </source>
</evidence>